<feature type="domain" description="DUF6537" evidence="3">
    <location>
        <begin position="953"/>
        <end position="1153"/>
    </location>
</feature>
<evidence type="ECO:0000313" key="4">
    <source>
        <dbReference type="EMBL" id="MDY0882749.1"/>
    </source>
</evidence>
<name>A0ABU5E952_9PROT</name>
<dbReference type="CDD" id="cd07034">
    <property type="entry name" value="TPP_PYR_PFOR_IOR-alpha_like"/>
    <property type="match status" value="1"/>
</dbReference>
<dbReference type="EMBL" id="JAXCLW010000002">
    <property type="protein sequence ID" value="MDY0882749.1"/>
    <property type="molecule type" value="Genomic_DNA"/>
</dbReference>
<reference evidence="4 5" key="1">
    <citation type="journal article" date="2016" name="Antonie Van Leeuwenhoek">
        <title>Dongia soli sp. nov., isolated from soil from Dokdo, Korea.</title>
        <authorList>
            <person name="Kim D.U."/>
            <person name="Lee H."/>
            <person name="Kim H."/>
            <person name="Kim S.G."/>
            <person name="Ka J.O."/>
        </authorList>
    </citation>
    <scope>NUCLEOTIDE SEQUENCE [LARGE SCALE GENOMIC DNA]</scope>
    <source>
        <strain evidence="4 5">D78</strain>
    </source>
</reference>
<accession>A0ABU5E952</accession>
<dbReference type="PANTHER" id="PTHR48084:SF3">
    <property type="entry name" value="SUBUNIT OF PYRUVATE:FLAVODOXIN OXIDOREDUCTASE"/>
    <property type="match status" value="1"/>
</dbReference>
<dbReference type="Pfam" id="PF01558">
    <property type="entry name" value="POR"/>
    <property type="match status" value="1"/>
</dbReference>
<dbReference type="InterPro" id="IPR046667">
    <property type="entry name" value="DUF6537"/>
</dbReference>
<dbReference type="RefSeq" id="WP_320507812.1">
    <property type="nucleotide sequence ID" value="NZ_JAXCLW010000002.1"/>
</dbReference>
<dbReference type="Pfam" id="PF20169">
    <property type="entry name" value="DUF6537"/>
    <property type="match status" value="1"/>
</dbReference>
<evidence type="ECO:0000259" key="3">
    <source>
        <dbReference type="Pfam" id="PF20169"/>
    </source>
</evidence>
<dbReference type="InterPro" id="IPR051457">
    <property type="entry name" value="2-oxoacid:Fd_oxidoreductase"/>
</dbReference>
<dbReference type="PANTHER" id="PTHR48084">
    <property type="entry name" value="2-OXOGLUTARATE OXIDOREDUCTASE SUBUNIT KORB-RELATED"/>
    <property type="match status" value="1"/>
</dbReference>
<dbReference type="Gene3D" id="3.40.50.970">
    <property type="match status" value="1"/>
</dbReference>
<dbReference type="InterPro" id="IPR002869">
    <property type="entry name" value="Pyrv_flavodox_OxRed_cen"/>
</dbReference>
<evidence type="ECO:0000256" key="1">
    <source>
        <dbReference type="ARBA" id="ARBA00023002"/>
    </source>
</evidence>
<comment type="caution">
    <text evidence="4">The sequence shown here is derived from an EMBL/GenBank/DDBJ whole genome shotgun (WGS) entry which is preliminary data.</text>
</comment>
<dbReference type="SUPFAM" id="SSF52518">
    <property type="entry name" value="Thiamin diphosphate-binding fold (THDP-binding)"/>
    <property type="match status" value="2"/>
</dbReference>
<dbReference type="InterPro" id="IPR029061">
    <property type="entry name" value="THDP-binding"/>
</dbReference>
<feature type="domain" description="Pyruvate/ketoisovalerate oxidoreductase catalytic" evidence="2">
    <location>
        <begin position="742"/>
        <end position="927"/>
    </location>
</feature>
<dbReference type="Gene3D" id="3.40.920.10">
    <property type="entry name" value="Pyruvate-ferredoxin oxidoreductase, PFOR, domain III"/>
    <property type="match status" value="1"/>
</dbReference>
<proteinExistence type="predicted"/>
<protein>
    <submittedName>
        <fullName evidence="4">Indolepyruvate ferredoxin oxidoreductase family protein</fullName>
    </submittedName>
</protein>
<evidence type="ECO:0000259" key="2">
    <source>
        <dbReference type="Pfam" id="PF01558"/>
    </source>
</evidence>
<evidence type="ECO:0000313" key="5">
    <source>
        <dbReference type="Proteomes" id="UP001279642"/>
    </source>
</evidence>
<gene>
    <name evidence="4" type="ORF">SMD27_07835</name>
</gene>
<dbReference type="InterPro" id="IPR002880">
    <property type="entry name" value="Pyrv_Fd/Flavodoxin_OxRdtase_N"/>
</dbReference>
<dbReference type="SUPFAM" id="SSF53323">
    <property type="entry name" value="Pyruvate-ferredoxin oxidoreductase, PFOR, domain III"/>
    <property type="match status" value="1"/>
</dbReference>
<sequence length="1172" mass="127730">MNAPIIKTAAGKYAGHTLSDRYQQIQGRVLLTGIQALVRLPIDQARSDRQNGLRTAGFISGYRGSPLGGYDRELWHQQTLLQQHNIRFQPGLNEDLAATMVWGTQQAQAFPGSRFDGVFGLWYGKGPGLDRSTDALRHANSYGTAALGGVLACVGDDHTAQSSIFPHQSDHILEAVMMPTLSPASIDEYLTLGLAGYAMSRFCGLWTGFKTVTEVVESGRTVTLSATPHFILPPDITLSPHGLNADPHLAWPQERAELERRVVDERLPAALAFARVNQFNRIVYGCPKPRIAFVTVGKAHLDTLRALREMGISEADANTLGIAIYRMAMTWPIEPEGLRHLASGLAGLLVVEEKRSFVERQIKDLLYHLPADQRPVVAGKALPTGEPLLPDVSDLSPAAVSQAIARFLQMLRIDDARINQQAAQKPALPGANETISGLLARKPFFCSGCPHNTSTNVPDGSFATAGIGCHVMALGEARNTRTWCQMGGEGAQWVGLSGFTDMPHLFANMGDGTYQHSGLLAIRQAVIAKVSMTFKLLYNDAVAMTGGQAPDGHPNVFQIAAQIAAEGVTNLSVVTDEPGKYAGFGTFPAGVTIHHRHELDTLQRQYRDLPGVSVIIYDQTCAAEKRRRRKRQKQELPVRAFINERVCEGCGDCQKTSNCIAVEPSETDQGRKRRINQTACNGDLSCIDGFCPSFVTIADASPRKPDTDQLTEIEADYATRLTEPIFAGTLDQPYRVLVTGIGGSGIVTIGAILAMAAHLENKAAECLNFTGLSQKNGAVVSHLQIALHDSSLDVARIHQGQADLMLACDLAVAASPMARPLCDKMRTAIIANVNLTPTADFVNQPDILLDADLHRGALARVSNDAQSSYVEAMHLAEALFGDSTFSGILLLGLAYQRGLIPVGAAAIERAIDLNGVAVELNHRAFLWGRIFAAMPEAMTSYLGTAIAHQATLSEIIAVNRADLVAYQNKALAKRYERQIARIATIEKTLQGEAGRLTETVAKALYKLLAYKDEYEVARLYTDGTFLKQLGATFDNHTQLTFHMAPPLLAPRDPATGKRRKIKLNGRWVMLLLQLLKYGKVLRGTVFDPFGWQSDRRLERQQVREYEADLELIALNLSSQNMKAAIALAAIPLQIRGFGHIKEASALEAERRRRTLREALVATEIQQVPARCA</sequence>
<keyword evidence="5" id="KW-1185">Reference proteome</keyword>
<keyword evidence="1" id="KW-0560">Oxidoreductase</keyword>
<organism evidence="4 5">
    <name type="scientific">Dongia soli</name>
    <dbReference type="NCBI Taxonomy" id="600628"/>
    <lineage>
        <taxon>Bacteria</taxon>
        <taxon>Pseudomonadati</taxon>
        <taxon>Pseudomonadota</taxon>
        <taxon>Alphaproteobacteria</taxon>
        <taxon>Rhodospirillales</taxon>
        <taxon>Dongiaceae</taxon>
        <taxon>Dongia</taxon>
    </lineage>
</organism>
<dbReference type="InterPro" id="IPR019752">
    <property type="entry name" value="Pyrv/ketoisovalerate_OxRed_cat"/>
</dbReference>
<dbReference type="Proteomes" id="UP001279642">
    <property type="component" value="Unassembled WGS sequence"/>
</dbReference>
<dbReference type="NCBIfam" id="NF009589">
    <property type="entry name" value="PRK13030.1"/>
    <property type="match status" value="1"/>
</dbReference>
<dbReference type="NCBIfam" id="NF009588">
    <property type="entry name" value="PRK13029.1"/>
    <property type="match status" value="1"/>
</dbReference>